<sequence length="56" mass="6114">MKKMLFTLLLAGVTSMSLCFPGHCTHVHNEDCGPDGVNCTHECVTVQPLGDEHVPY</sequence>
<dbReference type="Proteomes" id="UP000247612">
    <property type="component" value="Unassembled WGS sequence"/>
</dbReference>
<organism evidence="2 3">
    <name type="scientific">Dielma fastidiosa</name>
    <dbReference type="NCBI Taxonomy" id="1034346"/>
    <lineage>
        <taxon>Bacteria</taxon>
        <taxon>Bacillati</taxon>
        <taxon>Bacillota</taxon>
        <taxon>Erysipelotrichia</taxon>
        <taxon>Erysipelotrichales</taxon>
        <taxon>Erysipelotrichaceae</taxon>
        <taxon>Dielma</taxon>
    </lineage>
</organism>
<name>A0A318KVP7_9FIRM</name>
<dbReference type="RefSeq" id="WP_022938783.1">
    <property type="nucleotide sequence ID" value="NZ_CABKRQ010000006.1"/>
</dbReference>
<accession>A0A318KVP7</accession>
<feature type="signal peptide" evidence="1">
    <location>
        <begin position="1"/>
        <end position="19"/>
    </location>
</feature>
<dbReference type="AlphaFoldDB" id="A0A318KVP7"/>
<protein>
    <submittedName>
        <fullName evidence="2">Uncharacterized protein</fullName>
    </submittedName>
</protein>
<evidence type="ECO:0000313" key="2">
    <source>
        <dbReference type="EMBL" id="PXX80948.1"/>
    </source>
</evidence>
<keyword evidence="1" id="KW-0732">Signal</keyword>
<dbReference type="STRING" id="1034346.GCA_000313565_02496"/>
<gene>
    <name evidence="2" type="ORF">DES51_10266</name>
</gene>
<proteinExistence type="predicted"/>
<dbReference type="EMBL" id="QJKH01000002">
    <property type="protein sequence ID" value="PXX80948.1"/>
    <property type="molecule type" value="Genomic_DNA"/>
</dbReference>
<keyword evidence="3" id="KW-1185">Reference proteome</keyword>
<reference evidence="2 3" key="1">
    <citation type="submission" date="2018-05" db="EMBL/GenBank/DDBJ databases">
        <title>Genomic Encyclopedia of Type Strains, Phase IV (KMG-IV): sequencing the most valuable type-strain genomes for metagenomic binning, comparative biology and taxonomic classification.</title>
        <authorList>
            <person name="Goeker M."/>
        </authorList>
    </citation>
    <scope>NUCLEOTIDE SEQUENCE [LARGE SCALE GENOMIC DNA]</scope>
    <source>
        <strain evidence="2 3">JC118</strain>
    </source>
</reference>
<feature type="chain" id="PRO_5039003597" evidence="1">
    <location>
        <begin position="20"/>
        <end position="56"/>
    </location>
</feature>
<evidence type="ECO:0000313" key="3">
    <source>
        <dbReference type="Proteomes" id="UP000247612"/>
    </source>
</evidence>
<comment type="caution">
    <text evidence="2">The sequence shown here is derived from an EMBL/GenBank/DDBJ whole genome shotgun (WGS) entry which is preliminary data.</text>
</comment>
<evidence type="ECO:0000256" key="1">
    <source>
        <dbReference type="SAM" id="SignalP"/>
    </source>
</evidence>